<protein>
    <recommendedName>
        <fullName evidence="3">Gliding motility-associated C-terminal domain-containing protein</fullName>
    </recommendedName>
</protein>
<keyword evidence="2" id="KW-1185">Reference proteome</keyword>
<gene>
    <name evidence="1" type="ORF">GCM10022407_15990</name>
</gene>
<reference evidence="2" key="1">
    <citation type="journal article" date="2019" name="Int. J. Syst. Evol. Microbiol.">
        <title>The Global Catalogue of Microorganisms (GCM) 10K type strain sequencing project: providing services to taxonomists for standard genome sequencing and annotation.</title>
        <authorList>
            <consortium name="The Broad Institute Genomics Platform"/>
            <consortium name="The Broad Institute Genome Sequencing Center for Infectious Disease"/>
            <person name="Wu L."/>
            <person name="Ma J."/>
        </authorList>
    </citation>
    <scope>NUCLEOTIDE SEQUENCE [LARGE SCALE GENOMIC DNA]</scope>
    <source>
        <strain evidence="2">JCM 17217</strain>
    </source>
</reference>
<accession>A0ABP7PU04</accession>
<name>A0ABP7PU04_9BACT</name>
<dbReference type="Proteomes" id="UP001501556">
    <property type="component" value="Unassembled WGS sequence"/>
</dbReference>
<evidence type="ECO:0000313" key="1">
    <source>
        <dbReference type="EMBL" id="GAA3970918.1"/>
    </source>
</evidence>
<proteinExistence type="predicted"/>
<evidence type="ECO:0000313" key="2">
    <source>
        <dbReference type="Proteomes" id="UP001501556"/>
    </source>
</evidence>
<dbReference type="SUPFAM" id="SSF82171">
    <property type="entry name" value="DPP6 N-terminal domain-like"/>
    <property type="match status" value="1"/>
</dbReference>
<evidence type="ECO:0008006" key="3">
    <source>
        <dbReference type="Google" id="ProtNLM"/>
    </source>
</evidence>
<dbReference type="EMBL" id="BAABDI010000008">
    <property type="protein sequence ID" value="GAA3970918.1"/>
    <property type="molecule type" value="Genomic_DNA"/>
</dbReference>
<comment type="caution">
    <text evidence="1">The sequence shown here is derived from an EMBL/GenBank/DDBJ whole genome shotgun (WGS) entry which is preliminary data.</text>
</comment>
<sequence>MLAVLWLTGTQVGFAQRQYDAWYFGTASALQFQPGQYWPQVLTNSVINSFEASTSLADSTTGALLLYSNGERVWDRTHQVMPGSFPLGGSASASEGAVALFAPGRPGMVYLFTTDAKESSTRNSLRYSVIDLRLRNGLGDVVQRSQPVALPGGVLATEHLGAIRQPNGRDYWLLVHGLDNDRFYAYALTPAGLATQPVISTVGPISRGGGIAETGVLHFSPSGRQLAATRLLGGLDVFDFDPSTGRVSNALNLFTHPPVPIGFFPGRVFGAEFSGDGTLLYADERGAVVRYDLLGCAPAPIRASKREVTAAASLRGLSGSFRRGPNGRLYIAVLAASGLAVIDSMNSLSGAYLRPGGQPLAGTILPGNNIPGSQYGLPNAPAQASRLAPSNCAGGSGGIEEGFRVVITPGCTGRPTLFEAQLRDPARQGLQQVQWTIGAATPVALSGARVTTVFRLAGTQPVVVVVTFADGTRQAQRLQLTIPPSATVQLRASATQLVCGEPQVELTAIASGPGRFSWADDTTRQSRRLVTRGGTYRVRFVASGGCLVSDSVTIQPLDSTRCIIPNIITPNGDDQNQHFVLAGYEPGRWHLTVFNRWGREVYANPQYRNEWDAAGQAAGLYYYLLQHLQTGTRLRGWVEVVR</sequence>
<organism evidence="1 2">
    <name type="scientific">Hymenobacter antarcticus</name>
    <dbReference type="NCBI Taxonomy" id="486270"/>
    <lineage>
        <taxon>Bacteria</taxon>
        <taxon>Pseudomonadati</taxon>
        <taxon>Bacteroidota</taxon>
        <taxon>Cytophagia</taxon>
        <taxon>Cytophagales</taxon>
        <taxon>Hymenobacteraceae</taxon>
        <taxon>Hymenobacter</taxon>
    </lineage>
</organism>
<dbReference type="Pfam" id="PF13585">
    <property type="entry name" value="CHU_C"/>
    <property type="match status" value="1"/>
</dbReference>